<accession>A0A2K3YU05</accession>
<dbReference type="EMBL" id="PPRF01000017">
    <property type="protein sequence ID" value="PNZ29055.1"/>
    <property type="molecule type" value="Genomic_DNA"/>
</dbReference>
<evidence type="ECO:0000313" key="2">
    <source>
        <dbReference type="EMBL" id="PNZ29055.1"/>
    </source>
</evidence>
<comment type="caution">
    <text evidence="2">The sequence shown here is derived from an EMBL/GenBank/DDBJ whole genome shotgun (WGS) entry which is preliminary data.</text>
</comment>
<dbReference type="InterPro" id="IPR013096">
    <property type="entry name" value="Cupin_2"/>
</dbReference>
<dbReference type="AlphaFoldDB" id="A0A2K3YU05"/>
<dbReference type="Proteomes" id="UP000242752">
    <property type="component" value="Unassembled WGS sequence"/>
</dbReference>
<dbReference type="InterPro" id="IPR011051">
    <property type="entry name" value="RmlC_Cupin_sf"/>
</dbReference>
<name>A0A2K3YU05_9STAP</name>
<dbReference type="Pfam" id="PF07883">
    <property type="entry name" value="Cupin_2"/>
    <property type="match status" value="1"/>
</dbReference>
<evidence type="ECO:0000259" key="1">
    <source>
        <dbReference type="Pfam" id="PF07883"/>
    </source>
</evidence>
<reference evidence="2 3" key="1">
    <citation type="submission" date="2017-08" db="EMBL/GenBank/DDBJ databases">
        <title>Draft genome sequences of 64 type strains of genus Staph aureus.</title>
        <authorList>
            <person name="Cole K."/>
            <person name="Golubchik T."/>
            <person name="Russell J."/>
            <person name="Foster D."/>
            <person name="Llewelyn M."/>
            <person name="Wilson D."/>
            <person name="Crook D."/>
            <person name="Paul J."/>
        </authorList>
    </citation>
    <scope>NUCLEOTIDE SEQUENCE [LARGE SCALE GENOMIC DNA]</scope>
    <source>
        <strain evidence="2 3">DSM 21968</strain>
    </source>
</reference>
<dbReference type="InterPro" id="IPR014710">
    <property type="entry name" value="RmlC-like_jellyroll"/>
</dbReference>
<dbReference type="SUPFAM" id="SSF51182">
    <property type="entry name" value="RmlC-like cupins"/>
    <property type="match status" value="1"/>
</dbReference>
<evidence type="ECO:0000313" key="3">
    <source>
        <dbReference type="Proteomes" id="UP000242752"/>
    </source>
</evidence>
<organism evidence="2 3">
    <name type="scientific">Staphylococcus rostri</name>
    <dbReference type="NCBI Taxonomy" id="522262"/>
    <lineage>
        <taxon>Bacteria</taxon>
        <taxon>Bacillati</taxon>
        <taxon>Bacillota</taxon>
        <taxon>Bacilli</taxon>
        <taxon>Bacillales</taxon>
        <taxon>Staphylococcaceae</taxon>
        <taxon>Staphylococcus</taxon>
    </lineage>
</organism>
<proteinExistence type="predicted"/>
<dbReference type="RefSeq" id="WP_103357461.1">
    <property type="nucleotide sequence ID" value="NZ_CP113107.1"/>
</dbReference>
<dbReference type="CDD" id="cd02209">
    <property type="entry name" value="cupin_XRE_C"/>
    <property type="match status" value="1"/>
</dbReference>
<keyword evidence="3" id="KW-1185">Reference proteome</keyword>
<sequence>MYVHNSYVETHKSHSKTGVFPAHSTGVKEYIYILKGHVTIELTENRNQQRYHLQAGDSFYFEAHKDHQFINDADELCEYMLVIDSNKSINRH</sequence>
<protein>
    <recommendedName>
        <fullName evidence="1">Cupin type-2 domain-containing protein</fullName>
    </recommendedName>
</protein>
<feature type="domain" description="Cupin type-2" evidence="1">
    <location>
        <begin position="19"/>
        <end position="82"/>
    </location>
</feature>
<dbReference type="OrthoDB" id="9812495at2"/>
<gene>
    <name evidence="2" type="ORF">CD122_02685</name>
</gene>
<dbReference type="Gene3D" id="2.60.120.10">
    <property type="entry name" value="Jelly Rolls"/>
    <property type="match status" value="1"/>
</dbReference>